<comment type="caution">
    <text evidence="8">The sequence shown here is derived from an EMBL/GenBank/DDBJ whole genome shotgun (WGS) entry which is preliminary data.</text>
</comment>
<evidence type="ECO:0000256" key="6">
    <source>
        <dbReference type="PIRSR" id="PIRSR601019-2"/>
    </source>
</evidence>
<dbReference type="GO" id="GO:0007188">
    <property type="term" value="P:adenylate cyclase-modulating G protein-coupled receptor signaling pathway"/>
    <property type="evidence" value="ECO:0007669"/>
    <property type="project" value="TreeGrafter"/>
</dbReference>
<protein>
    <recommendedName>
        <fullName evidence="10">G-alpha-domain-containing protein</fullName>
    </recommendedName>
</protein>
<feature type="region of interest" description="Disordered" evidence="7">
    <location>
        <begin position="155"/>
        <end position="176"/>
    </location>
</feature>
<dbReference type="Pfam" id="PF00503">
    <property type="entry name" value="G-alpha"/>
    <property type="match status" value="1"/>
</dbReference>
<evidence type="ECO:0000256" key="2">
    <source>
        <dbReference type="ARBA" id="ARBA00022741"/>
    </source>
</evidence>
<dbReference type="GO" id="GO:0005834">
    <property type="term" value="C:heterotrimeric G-protein complex"/>
    <property type="evidence" value="ECO:0007669"/>
    <property type="project" value="TreeGrafter"/>
</dbReference>
<dbReference type="GO" id="GO:0046872">
    <property type="term" value="F:metal ion binding"/>
    <property type="evidence" value="ECO:0007669"/>
    <property type="project" value="UniProtKB-KW"/>
</dbReference>
<evidence type="ECO:0000313" key="9">
    <source>
        <dbReference type="Proteomes" id="UP000518752"/>
    </source>
</evidence>
<keyword evidence="1 6" id="KW-0479">Metal-binding</keyword>
<dbReference type="PANTHER" id="PTHR10218">
    <property type="entry name" value="GTP-BINDING PROTEIN ALPHA SUBUNIT"/>
    <property type="match status" value="1"/>
</dbReference>
<evidence type="ECO:0000313" key="8">
    <source>
        <dbReference type="EMBL" id="KAF5375973.1"/>
    </source>
</evidence>
<keyword evidence="9" id="KW-1185">Reference proteome</keyword>
<feature type="binding site" evidence="5">
    <location>
        <begin position="408"/>
        <end position="411"/>
    </location>
    <ligand>
        <name>GTP</name>
        <dbReference type="ChEBI" id="CHEBI:37565"/>
    </ligand>
</feature>
<dbReference type="Gene3D" id="3.40.50.300">
    <property type="entry name" value="P-loop containing nucleotide triphosphate hydrolases"/>
    <property type="match status" value="2"/>
</dbReference>
<dbReference type="InterPro" id="IPR001019">
    <property type="entry name" value="Gprotein_alpha_su"/>
</dbReference>
<dbReference type="SUPFAM" id="SSF52540">
    <property type="entry name" value="P-loop containing nucleoside triphosphate hydrolases"/>
    <property type="match status" value="1"/>
</dbReference>
<evidence type="ECO:0000256" key="7">
    <source>
        <dbReference type="SAM" id="MobiDB-lite"/>
    </source>
</evidence>
<dbReference type="PANTHER" id="PTHR10218:SF360">
    <property type="entry name" value="GUANINE NUCLEOTIDE-BINDING PROTEIN SUBUNIT ALPHA HOMOLOG"/>
    <property type="match status" value="1"/>
</dbReference>
<organism evidence="8 9">
    <name type="scientific">Collybiopsis confluens</name>
    <dbReference type="NCBI Taxonomy" id="2823264"/>
    <lineage>
        <taxon>Eukaryota</taxon>
        <taxon>Fungi</taxon>
        <taxon>Dikarya</taxon>
        <taxon>Basidiomycota</taxon>
        <taxon>Agaricomycotina</taxon>
        <taxon>Agaricomycetes</taxon>
        <taxon>Agaricomycetidae</taxon>
        <taxon>Agaricales</taxon>
        <taxon>Marasmiineae</taxon>
        <taxon>Omphalotaceae</taxon>
        <taxon>Collybiopsis</taxon>
    </lineage>
</organism>
<dbReference type="GO" id="GO:0001664">
    <property type="term" value="F:G protein-coupled receptor binding"/>
    <property type="evidence" value="ECO:0007669"/>
    <property type="project" value="TreeGrafter"/>
</dbReference>
<dbReference type="FunFam" id="3.40.50.300:FF:000692">
    <property type="entry name" value="Guanine nucleotide-binding protein subunit alpha"/>
    <property type="match status" value="1"/>
</dbReference>
<dbReference type="PRINTS" id="PR00318">
    <property type="entry name" value="GPROTEINA"/>
</dbReference>
<dbReference type="AlphaFoldDB" id="A0A8H5H3C4"/>
<dbReference type="EMBL" id="JAACJN010000093">
    <property type="protein sequence ID" value="KAF5375973.1"/>
    <property type="molecule type" value="Genomic_DNA"/>
</dbReference>
<evidence type="ECO:0000256" key="4">
    <source>
        <dbReference type="ARBA" id="ARBA00023224"/>
    </source>
</evidence>
<keyword evidence="6" id="KW-0460">Magnesium</keyword>
<feature type="region of interest" description="Disordered" evidence="7">
    <location>
        <begin position="1"/>
        <end position="31"/>
    </location>
</feature>
<proteinExistence type="predicted"/>
<dbReference type="GO" id="GO:0005525">
    <property type="term" value="F:GTP binding"/>
    <property type="evidence" value="ECO:0007669"/>
    <property type="project" value="UniProtKB-KW"/>
</dbReference>
<dbReference type="GO" id="GO:0003924">
    <property type="term" value="F:GTPase activity"/>
    <property type="evidence" value="ECO:0007669"/>
    <property type="project" value="InterPro"/>
</dbReference>
<reference evidence="8 9" key="1">
    <citation type="journal article" date="2020" name="ISME J.">
        <title>Uncovering the hidden diversity of litter-decomposition mechanisms in mushroom-forming fungi.</title>
        <authorList>
            <person name="Floudas D."/>
            <person name="Bentzer J."/>
            <person name="Ahren D."/>
            <person name="Johansson T."/>
            <person name="Persson P."/>
            <person name="Tunlid A."/>
        </authorList>
    </citation>
    <scope>NUCLEOTIDE SEQUENCE [LARGE SCALE GENOMIC DNA]</scope>
    <source>
        <strain evidence="8 9">CBS 406.79</strain>
    </source>
</reference>
<feature type="binding site" evidence="5">
    <location>
        <position position="469"/>
    </location>
    <ligand>
        <name>GTP</name>
        <dbReference type="ChEBI" id="CHEBI:37565"/>
    </ligand>
</feature>
<dbReference type="GO" id="GO:0031683">
    <property type="term" value="F:G-protein beta/gamma-subunit complex binding"/>
    <property type="evidence" value="ECO:0007669"/>
    <property type="project" value="InterPro"/>
</dbReference>
<evidence type="ECO:0008006" key="10">
    <source>
        <dbReference type="Google" id="ProtNLM"/>
    </source>
</evidence>
<dbReference type="OrthoDB" id="5817230at2759"/>
<keyword evidence="3 5" id="KW-0342">GTP-binding</keyword>
<name>A0A8H5H3C4_9AGAR</name>
<dbReference type="PROSITE" id="PS51882">
    <property type="entry name" value="G_ALPHA"/>
    <property type="match status" value="1"/>
</dbReference>
<dbReference type="Proteomes" id="UP000518752">
    <property type="component" value="Unassembled WGS sequence"/>
</dbReference>
<dbReference type="SMART" id="SM00275">
    <property type="entry name" value="G_alpha"/>
    <property type="match status" value="1"/>
</dbReference>
<feature type="binding site" evidence="6">
    <location>
        <position position="316"/>
    </location>
    <ligand>
        <name>Mg(2+)</name>
        <dbReference type="ChEBI" id="CHEBI:18420"/>
    </ligand>
</feature>
<sequence>MTVKSRQKQRASMDCSENPFITPLNPPANETEEQRILRARTLQDAQRVSKEIDESMQETKRKLDRRRRGIRILLLGQSESGKSAVLKSRCQWQQYERDLTPPPLLLLPPNIDFQLAFTPNQFRKERSVWQTIIQLNLISSIKIIFNVLNGTEPDLSTDSELPLTPPQSPSSSMNNSKLRKLHLSLSPLLSMDADLNKILFSTGSSREICVPAGSRWKFKLGFRDSTTTRGSYEAESDLYHLTHAQNATRGSFIKLLEASQDDITSLWQDEDVQQALQERNLDLRATPGFFLDDVRRIAASNYQPTDSDIVRARVRTVGVEEHHLVAESIALRGSDFYITDVSGMRNTRGSWVPFFDDSQAILFLAPLTFNQMLDEDNHVNRLEDSLMLWKHICSNVLLANCNIIIFFNKMDILRRTLESGIEVRKYVPSYGDLPNNLASVTKYFKDRFKTYHRKLSPKPRSFICHETSAIDIHSTTALVVTVHDGIIRDNLERSDMI</sequence>
<keyword evidence="2 5" id="KW-0547">Nucleotide-binding</keyword>
<evidence type="ECO:0000256" key="1">
    <source>
        <dbReference type="ARBA" id="ARBA00022723"/>
    </source>
</evidence>
<accession>A0A8H5H3C4</accession>
<keyword evidence="4" id="KW-0807">Transducer</keyword>
<dbReference type="SUPFAM" id="SSF47895">
    <property type="entry name" value="Transducin (alpha subunit), insertion domain"/>
    <property type="match status" value="1"/>
</dbReference>
<evidence type="ECO:0000256" key="3">
    <source>
        <dbReference type="ARBA" id="ARBA00023134"/>
    </source>
</evidence>
<gene>
    <name evidence="8" type="ORF">D9757_008864</name>
</gene>
<dbReference type="GO" id="GO:0005737">
    <property type="term" value="C:cytoplasm"/>
    <property type="evidence" value="ECO:0007669"/>
    <property type="project" value="TreeGrafter"/>
</dbReference>
<dbReference type="InterPro" id="IPR011025">
    <property type="entry name" value="GproteinA_insert"/>
</dbReference>
<dbReference type="InterPro" id="IPR027417">
    <property type="entry name" value="P-loop_NTPase"/>
</dbReference>
<evidence type="ECO:0000256" key="5">
    <source>
        <dbReference type="PIRSR" id="PIRSR601019-1"/>
    </source>
</evidence>